<gene>
    <name evidence="2" type="ORF">ACFFTU_15435</name>
</gene>
<dbReference type="RefSeq" id="WP_345227066.1">
    <property type="nucleotide sequence ID" value="NZ_BAAAXE010000014.1"/>
</dbReference>
<evidence type="ECO:0000256" key="1">
    <source>
        <dbReference type="SAM" id="SignalP"/>
    </source>
</evidence>
<comment type="caution">
    <text evidence="2">The sequence shown here is derived from an EMBL/GenBank/DDBJ whole genome shotgun (WGS) entry which is preliminary data.</text>
</comment>
<proteinExistence type="predicted"/>
<keyword evidence="3" id="KW-1185">Reference proteome</keyword>
<feature type="chain" id="PRO_5045572418" evidence="1">
    <location>
        <begin position="23"/>
        <end position="114"/>
    </location>
</feature>
<evidence type="ECO:0000313" key="2">
    <source>
        <dbReference type="EMBL" id="MFB9521342.1"/>
    </source>
</evidence>
<accession>A0ABV5PDR6</accession>
<organism evidence="2 3">
    <name type="scientific">Streptomyces cremeus</name>
    <dbReference type="NCBI Taxonomy" id="66881"/>
    <lineage>
        <taxon>Bacteria</taxon>
        <taxon>Bacillati</taxon>
        <taxon>Actinomycetota</taxon>
        <taxon>Actinomycetes</taxon>
        <taxon>Kitasatosporales</taxon>
        <taxon>Streptomycetaceae</taxon>
        <taxon>Streptomyces</taxon>
    </lineage>
</organism>
<dbReference type="Proteomes" id="UP001589718">
    <property type="component" value="Unassembled WGS sequence"/>
</dbReference>
<feature type="signal peptide" evidence="1">
    <location>
        <begin position="1"/>
        <end position="22"/>
    </location>
</feature>
<name>A0ABV5PDR6_STRCM</name>
<evidence type="ECO:0000313" key="3">
    <source>
        <dbReference type="Proteomes" id="UP001589718"/>
    </source>
</evidence>
<reference evidence="2 3" key="1">
    <citation type="submission" date="2024-09" db="EMBL/GenBank/DDBJ databases">
        <authorList>
            <person name="Sun Q."/>
            <person name="Mori K."/>
        </authorList>
    </citation>
    <scope>NUCLEOTIDE SEQUENCE [LARGE SCALE GENOMIC DNA]</scope>
    <source>
        <strain evidence="2 3">JCM 4362</strain>
    </source>
</reference>
<dbReference type="EMBL" id="JBHMCR010000008">
    <property type="protein sequence ID" value="MFB9521342.1"/>
    <property type="molecule type" value="Genomic_DNA"/>
</dbReference>
<protein>
    <submittedName>
        <fullName evidence="2">Uncharacterized protein</fullName>
    </submittedName>
</protein>
<sequence length="114" mass="11189">MPATTSITFRLAALTGMIAAGAALPAASAAASENIVGIGNAAFDNTMINMNKQVTAVARTTQGSGVLSNLNQLPLGLPRNGGAGGEGMADPGSATGGVVRFVEVVGKCSGLCRL</sequence>
<keyword evidence="1" id="KW-0732">Signal</keyword>